<dbReference type="SMART" id="SM00387">
    <property type="entry name" value="HATPase_c"/>
    <property type="match status" value="1"/>
</dbReference>
<feature type="domain" description="PAS" evidence="7">
    <location>
        <begin position="361"/>
        <end position="392"/>
    </location>
</feature>
<dbReference type="CDD" id="cd00130">
    <property type="entry name" value="PAS"/>
    <property type="match status" value="1"/>
</dbReference>
<dbReference type="EC" id="2.7.13.3" evidence="2"/>
<organism evidence="8 9">
    <name type="scientific">Sphaerotilus mobilis</name>
    <dbReference type="NCBI Taxonomy" id="47994"/>
    <lineage>
        <taxon>Bacteria</taxon>
        <taxon>Pseudomonadati</taxon>
        <taxon>Pseudomonadota</taxon>
        <taxon>Betaproteobacteria</taxon>
        <taxon>Burkholderiales</taxon>
        <taxon>Sphaerotilaceae</taxon>
        <taxon>Sphaerotilus</taxon>
    </lineage>
</organism>
<comment type="caution">
    <text evidence="8">The sequence shown here is derived from an EMBL/GenBank/DDBJ whole genome shotgun (WGS) entry which is preliminary data.</text>
</comment>
<dbReference type="InterPro" id="IPR036097">
    <property type="entry name" value="HisK_dim/P_sf"/>
</dbReference>
<dbReference type="PROSITE" id="PS50112">
    <property type="entry name" value="PAS"/>
    <property type="match status" value="1"/>
</dbReference>
<evidence type="ECO:0000256" key="3">
    <source>
        <dbReference type="ARBA" id="ARBA00022553"/>
    </source>
</evidence>
<dbReference type="CDD" id="cd00082">
    <property type="entry name" value="HisKA"/>
    <property type="match status" value="1"/>
</dbReference>
<feature type="transmembrane region" description="Helical" evidence="5">
    <location>
        <begin position="240"/>
        <end position="258"/>
    </location>
</feature>
<evidence type="ECO:0000313" key="8">
    <source>
        <dbReference type="EMBL" id="RZS46838.1"/>
    </source>
</evidence>
<keyword evidence="3" id="KW-0597">Phosphoprotein</keyword>
<dbReference type="InterPro" id="IPR003661">
    <property type="entry name" value="HisK_dim/P_dom"/>
</dbReference>
<evidence type="ECO:0000256" key="2">
    <source>
        <dbReference type="ARBA" id="ARBA00012438"/>
    </source>
</evidence>
<keyword evidence="5" id="KW-0812">Transmembrane</keyword>
<evidence type="ECO:0000259" key="6">
    <source>
        <dbReference type="PROSITE" id="PS50109"/>
    </source>
</evidence>
<dbReference type="Pfam" id="PF02518">
    <property type="entry name" value="HATPase_c"/>
    <property type="match status" value="1"/>
</dbReference>
<dbReference type="InterPro" id="IPR005467">
    <property type="entry name" value="His_kinase_dom"/>
</dbReference>
<feature type="transmembrane region" description="Helical" evidence="5">
    <location>
        <begin position="198"/>
        <end position="220"/>
    </location>
</feature>
<reference evidence="8 9" key="1">
    <citation type="submission" date="2019-02" db="EMBL/GenBank/DDBJ databases">
        <title>Genomic Encyclopedia of Type Strains, Phase IV (KMG-IV): sequencing the most valuable type-strain genomes for metagenomic binning, comparative biology and taxonomic classification.</title>
        <authorList>
            <person name="Goeker M."/>
        </authorList>
    </citation>
    <scope>NUCLEOTIDE SEQUENCE [LARGE SCALE GENOMIC DNA]</scope>
    <source>
        <strain evidence="8 9">DSM 10617</strain>
    </source>
</reference>
<accession>A0A4Q7L8S4</accession>
<feature type="region of interest" description="Disordered" evidence="4">
    <location>
        <begin position="134"/>
        <end position="158"/>
    </location>
</feature>
<evidence type="ECO:0000259" key="7">
    <source>
        <dbReference type="PROSITE" id="PS50112"/>
    </source>
</evidence>
<dbReference type="SMART" id="SM00388">
    <property type="entry name" value="HisKA"/>
    <property type="match status" value="1"/>
</dbReference>
<dbReference type="SUPFAM" id="SSF47384">
    <property type="entry name" value="Homodimeric domain of signal transducing histidine kinase"/>
    <property type="match status" value="1"/>
</dbReference>
<dbReference type="RefSeq" id="WP_130483688.1">
    <property type="nucleotide sequence ID" value="NZ_SGWV01000013.1"/>
</dbReference>
<dbReference type="InterPro" id="IPR000014">
    <property type="entry name" value="PAS"/>
</dbReference>
<dbReference type="SUPFAM" id="SSF55874">
    <property type="entry name" value="ATPase domain of HSP90 chaperone/DNA topoisomerase II/histidine kinase"/>
    <property type="match status" value="1"/>
</dbReference>
<dbReference type="EMBL" id="SGWV01000013">
    <property type="protein sequence ID" value="RZS46838.1"/>
    <property type="molecule type" value="Genomic_DNA"/>
</dbReference>
<dbReference type="Gene3D" id="3.30.450.20">
    <property type="entry name" value="PAS domain"/>
    <property type="match status" value="1"/>
</dbReference>
<feature type="transmembrane region" description="Helical" evidence="5">
    <location>
        <begin position="288"/>
        <end position="305"/>
    </location>
</feature>
<dbReference type="SUPFAM" id="SSF55785">
    <property type="entry name" value="PYP-like sensor domain (PAS domain)"/>
    <property type="match status" value="1"/>
</dbReference>
<feature type="domain" description="Histidine kinase" evidence="6">
    <location>
        <begin position="503"/>
        <end position="717"/>
    </location>
</feature>
<dbReference type="Gene3D" id="1.10.287.130">
    <property type="match status" value="1"/>
</dbReference>
<dbReference type="InterPro" id="IPR035965">
    <property type="entry name" value="PAS-like_dom_sf"/>
</dbReference>
<dbReference type="Pfam" id="PF00512">
    <property type="entry name" value="HisKA"/>
    <property type="match status" value="1"/>
</dbReference>
<protein>
    <recommendedName>
        <fullName evidence="2">histidine kinase</fullName>
        <ecNumber evidence="2">2.7.13.3</ecNumber>
    </recommendedName>
</protein>
<dbReference type="Proteomes" id="UP000293433">
    <property type="component" value="Unassembled WGS sequence"/>
</dbReference>
<keyword evidence="9" id="KW-1185">Reference proteome</keyword>
<dbReference type="Gene3D" id="3.30.565.10">
    <property type="entry name" value="Histidine kinase-like ATPase, C-terminal domain"/>
    <property type="match status" value="1"/>
</dbReference>
<dbReference type="CDD" id="cd00075">
    <property type="entry name" value="HATPase"/>
    <property type="match status" value="1"/>
</dbReference>
<dbReference type="PANTHER" id="PTHR43065:SF52">
    <property type="entry name" value="SENSOR PROTEIN KINASE PILS"/>
    <property type="match status" value="1"/>
</dbReference>
<feature type="compositionally biased region" description="Pro residues" evidence="4">
    <location>
        <begin position="7"/>
        <end position="16"/>
    </location>
</feature>
<dbReference type="InterPro" id="IPR036890">
    <property type="entry name" value="HATPase_C_sf"/>
</dbReference>
<sequence>MARNRPPGHPATPPLPFLDTDLPGRRPGRPAVPRDSWFAGFSGAGESTRPEDIDALIAPTRPMGSGFAPTRPEERVERDDRKRFERLHGDGSNSSRVAPPSGRVDLDADTQPAEEWAAHPGAQPAVAEAALGVRDAEDSSGYTAPPVIEPTPAPRAKGPPKAFKRILRGFIVARALLAVLLLAMQAVIAIYGSSGSTLLALTICGGYTLATLMLVAQVELRWLPQLGLPLDLQGHLRRRWQLMTIGVDLVGFSALLLASISGPLNLNALFLLPVLTAGALLPRRIAAAVAASVVLLLLGAAWWRVLEGADLATQLTQAGMFGAMVFALALLTAEMADRLNRQEAAARSTLEMARQQALLNRLMIEEMQDGVMVVDADGQVRAANPAAMALIGAPPGRRFMAFDLRQHEAWEPLWLALERAWTTGFWPDGGEEIRLRLSQGAKVEERGLRLRMRFTRRQDNVDPGLDDKPAESLLCVLFMEDVRTLQSRARQEKLAAMGRVSAGIAHEIRNPLAAIAQANALLAEDLMQPAQRQLTRMVADNVVRLQRIVDDVMEVAPGAPREAPVIDLSAQVQMLCDDWGRTAGLPHVGPSPLMVEAGDGVMPVRFDPDHLRRVLINLLDNAHRHGSGRTDALWVRVHARGDAQVVLSVASDGQPIAPDVEPYLFEPFFSTRSRGSGLGLYICRELCERYGATIEYHPRGVGARHRNVFVMTLPRMIPVPPPMRPGAGR</sequence>
<keyword evidence="8" id="KW-0808">Transferase</keyword>
<name>A0A4Q7L8S4_9BURK</name>
<evidence type="ECO:0000313" key="9">
    <source>
        <dbReference type="Proteomes" id="UP000293433"/>
    </source>
</evidence>
<dbReference type="PANTHER" id="PTHR43065">
    <property type="entry name" value="SENSOR HISTIDINE KINASE"/>
    <property type="match status" value="1"/>
</dbReference>
<keyword evidence="8" id="KW-0418">Kinase</keyword>
<gene>
    <name evidence="8" type="ORF">EV685_3870</name>
</gene>
<dbReference type="GO" id="GO:0000155">
    <property type="term" value="F:phosphorelay sensor kinase activity"/>
    <property type="evidence" value="ECO:0007669"/>
    <property type="project" value="InterPro"/>
</dbReference>
<evidence type="ECO:0000256" key="4">
    <source>
        <dbReference type="SAM" id="MobiDB-lite"/>
    </source>
</evidence>
<dbReference type="OrthoDB" id="9815750at2"/>
<keyword evidence="5" id="KW-1133">Transmembrane helix</keyword>
<evidence type="ECO:0000256" key="5">
    <source>
        <dbReference type="SAM" id="Phobius"/>
    </source>
</evidence>
<dbReference type="AlphaFoldDB" id="A0A4Q7L8S4"/>
<keyword evidence="5" id="KW-0472">Membrane</keyword>
<dbReference type="Pfam" id="PF13188">
    <property type="entry name" value="PAS_8"/>
    <property type="match status" value="1"/>
</dbReference>
<feature type="region of interest" description="Disordered" evidence="4">
    <location>
        <begin position="1"/>
        <end position="108"/>
    </location>
</feature>
<dbReference type="PROSITE" id="PS50109">
    <property type="entry name" value="HIS_KIN"/>
    <property type="match status" value="1"/>
</dbReference>
<dbReference type="InterPro" id="IPR003594">
    <property type="entry name" value="HATPase_dom"/>
</dbReference>
<feature type="compositionally biased region" description="Basic and acidic residues" evidence="4">
    <location>
        <begin position="71"/>
        <end position="89"/>
    </location>
</feature>
<proteinExistence type="predicted"/>
<feature type="transmembrane region" description="Helical" evidence="5">
    <location>
        <begin position="171"/>
        <end position="192"/>
    </location>
</feature>
<dbReference type="InterPro" id="IPR004358">
    <property type="entry name" value="Sig_transdc_His_kin-like_C"/>
</dbReference>
<dbReference type="Pfam" id="PF25323">
    <property type="entry name" value="6TM_PilS"/>
    <property type="match status" value="1"/>
</dbReference>
<dbReference type="PRINTS" id="PR00344">
    <property type="entry name" value="BCTRLSENSOR"/>
</dbReference>
<feature type="transmembrane region" description="Helical" evidence="5">
    <location>
        <begin position="311"/>
        <end position="331"/>
    </location>
</feature>
<evidence type="ECO:0000256" key="1">
    <source>
        <dbReference type="ARBA" id="ARBA00000085"/>
    </source>
</evidence>
<comment type="catalytic activity">
    <reaction evidence="1">
        <text>ATP + protein L-histidine = ADP + protein N-phospho-L-histidine.</text>
        <dbReference type="EC" id="2.7.13.3"/>
    </reaction>
</comment>